<evidence type="ECO:0000313" key="2">
    <source>
        <dbReference type="EMBL" id="MFH5209810.1"/>
    </source>
</evidence>
<name>A0ABW7JP84_9NOCA</name>
<dbReference type="Pfam" id="PF12804">
    <property type="entry name" value="NTP_transf_3"/>
    <property type="match status" value="1"/>
</dbReference>
<dbReference type="InterPro" id="IPR029044">
    <property type="entry name" value="Nucleotide-diphossugar_trans"/>
</dbReference>
<dbReference type="PANTHER" id="PTHR43777">
    <property type="entry name" value="MOLYBDENUM COFACTOR CYTIDYLYLTRANSFERASE"/>
    <property type="match status" value="1"/>
</dbReference>
<dbReference type="Proteomes" id="UP001609175">
    <property type="component" value="Unassembled WGS sequence"/>
</dbReference>
<keyword evidence="2" id="KW-0808">Transferase</keyword>
<dbReference type="CDD" id="cd04182">
    <property type="entry name" value="GT_2_like_f"/>
    <property type="match status" value="1"/>
</dbReference>
<evidence type="ECO:0000259" key="1">
    <source>
        <dbReference type="Pfam" id="PF12804"/>
    </source>
</evidence>
<dbReference type="SUPFAM" id="SSF53448">
    <property type="entry name" value="Nucleotide-diphospho-sugar transferases"/>
    <property type="match status" value="1"/>
</dbReference>
<feature type="domain" description="MobA-like NTP transferase" evidence="1">
    <location>
        <begin position="11"/>
        <end position="173"/>
    </location>
</feature>
<comment type="caution">
    <text evidence="2">The sequence shown here is derived from an EMBL/GenBank/DDBJ whole genome shotgun (WGS) entry which is preliminary data.</text>
</comment>
<dbReference type="GO" id="GO:0016740">
    <property type="term" value="F:transferase activity"/>
    <property type="evidence" value="ECO:0007669"/>
    <property type="project" value="UniProtKB-KW"/>
</dbReference>
<dbReference type="Gene3D" id="3.90.550.10">
    <property type="entry name" value="Spore Coat Polysaccharide Biosynthesis Protein SpsA, Chain A"/>
    <property type="match status" value="1"/>
</dbReference>
<sequence>MTEHFDGRCAGLLLAAGSGSRFGGPKALALMENRSLVARAVDVLRGGGCRPVHVVVGAQADEVSALVPFDASAVHAADWERGIGESLRVGLTSLTDTNASAVLIHLVDLPDVGADLVARFVAVARPDALVRAMFDDAIGHPVLVGRTWWPTLLASLSDSAPRTGARSFLNDHQALTLLECSDLATGRDVDYAADLAHFVHGTLRRQ</sequence>
<accession>A0ABW7JP84</accession>
<gene>
    <name evidence="2" type="ORF">ACHIPZ_16645</name>
</gene>
<dbReference type="InterPro" id="IPR025877">
    <property type="entry name" value="MobA-like_NTP_Trfase"/>
</dbReference>
<reference evidence="2 3" key="1">
    <citation type="submission" date="2024-10" db="EMBL/GenBank/DDBJ databases">
        <authorList>
            <person name="Riesco R."/>
        </authorList>
    </citation>
    <scope>NUCLEOTIDE SEQUENCE [LARGE SCALE GENOMIC DNA]</scope>
    <source>
        <strain evidence="2 3">NCIMB 15449</strain>
    </source>
</reference>
<evidence type="ECO:0000313" key="3">
    <source>
        <dbReference type="Proteomes" id="UP001609175"/>
    </source>
</evidence>
<organism evidence="2 3">
    <name type="scientific">Antrihabitans spumae</name>
    <dbReference type="NCBI Taxonomy" id="3373370"/>
    <lineage>
        <taxon>Bacteria</taxon>
        <taxon>Bacillati</taxon>
        <taxon>Actinomycetota</taxon>
        <taxon>Actinomycetes</taxon>
        <taxon>Mycobacteriales</taxon>
        <taxon>Nocardiaceae</taxon>
        <taxon>Antrihabitans</taxon>
    </lineage>
</organism>
<proteinExistence type="predicted"/>
<protein>
    <submittedName>
        <fullName evidence="2">NTP transferase domain-containing protein</fullName>
    </submittedName>
</protein>
<dbReference type="PANTHER" id="PTHR43777:SF1">
    <property type="entry name" value="MOLYBDENUM COFACTOR CYTIDYLYLTRANSFERASE"/>
    <property type="match status" value="1"/>
</dbReference>
<dbReference type="RefSeq" id="WP_395115516.1">
    <property type="nucleotide sequence ID" value="NZ_JBIMSO010000058.1"/>
</dbReference>
<dbReference type="EMBL" id="JBIMSO010000058">
    <property type="protein sequence ID" value="MFH5209810.1"/>
    <property type="molecule type" value="Genomic_DNA"/>
</dbReference>